<evidence type="ECO:0000313" key="9">
    <source>
        <dbReference type="EMBL" id="CRY74346.1"/>
    </source>
</evidence>
<protein>
    <recommendedName>
        <fullName evidence="3">DNA topoisomerase</fullName>
        <ecNumber evidence="3">5.6.2.1</ecNumber>
    </recommendedName>
</protein>
<dbReference type="KEGG" id="nfr:ERS450000_00620"/>
<dbReference type="GO" id="GO:0006265">
    <property type="term" value="P:DNA topological change"/>
    <property type="evidence" value="ECO:0007669"/>
    <property type="project" value="InterPro"/>
</dbReference>
<dbReference type="InterPro" id="IPR049331">
    <property type="entry name" value="Top1B_N_bact"/>
</dbReference>
<reference evidence="10" key="1">
    <citation type="submission" date="2015-03" db="EMBL/GenBank/DDBJ databases">
        <authorList>
            <consortium name="Pathogen Informatics"/>
        </authorList>
    </citation>
    <scope>NUCLEOTIDE SEQUENCE [LARGE SCALE GENOMIC DNA]</scope>
    <source>
        <strain evidence="10">NCTC11134</strain>
    </source>
</reference>
<dbReference type="AlphaFoldDB" id="A0A0H5NWE6"/>
<feature type="domain" description="DNA topoisomerase IB N-terminal" evidence="8">
    <location>
        <begin position="21"/>
        <end position="69"/>
    </location>
</feature>
<dbReference type="EMBL" id="LN868938">
    <property type="protein sequence ID" value="CRY74346.1"/>
    <property type="molecule type" value="Genomic_DNA"/>
</dbReference>
<dbReference type="Gene3D" id="3.30.66.10">
    <property type="entry name" value="DNA topoisomerase I domain"/>
    <property type="match status" value="1"/>
</dbReference>
<feature type="domain" description="DNA topoisomerase I catalytic core eukaryotic-type" evidence="7">
    <location>
        <begin position="81"/>
        <end position="288"/>
    </location>
</feature>
<evidence type="ECO:0000259" key="7">
    <source>
        <dbReference type="Pfam" id="PF01028"/>
    </source>
</evidence>
<dbReference type="InterPro" id="IPR014711">
    <property type="entry name" value="TopoI_cat_a-hlx-sub_euk"/>
</dbReference>
<proteinExistence type="inferred from homology"/>
<dbReference type="SUPFAM" id="SSF56349">
    <property type="entry name" value="DNA breaking-rejoining enzymes"/>
    <property type="match status" value="1"/>
</dbReference>
<evidence type="ECO:0000259" key="8">
    <source>
        <dbReference type="Pfam" id="PF21338"/>
    </source>
</evidence>
<dbReference type="Pfam" id="PF21338">
    <property type="entry name" value="Top1B_N_bact"/>
    <property type="match status" value="1"/>
</dbReference>
<dbReference type="Proteomes" id="UP000057820">
    <property type="component" value="Chromosome 1"/>
</dbReference>
<evidence type="ECO:0000256" key="2">
    <source>
        <dbReference type="ARBA" id="ARBA00006645"/>
    </source>
</evidence>
<keyword evidence="4" id="KW-0799">Topoisomerase</keyword>
<dbReference type="InterPro" id="IPR035447">
    <property type="entry name" value="DNA_topo_I_N_sf"/>
</dbReference>
<dbReference type="EC" id="5.6.2.1" evidence="3"/>
<dbReference type="Pfam" id="PF01028">
    <property type="entry name" value="Topoisom_I"/>
    <property type="match status" value="1"/>
</dbReference>
<keyword evidence="5" id="KW-0238">DNA-binding</keyword>
<dbReference type="InterPro" id="IPR013500">
    <property type="entry name" value="TopoI_cat_euk"/>
</dbReference>
<evidence type="ECO:0000256" key="5">
    <source>
        <dbReference type="ARBA" id="ARBA00023125"/>
    </source>
</evidence>
<dbReference type="SUPFAM" id="SSF55869">
    <property type="entry name" value="DNA topoisomerase I domain"/>
    <property type="match status" value="1"/>
</dbReference>
<name>A0A0H5NWE6_NOCFR</name>
<comment type="similarity">
    <text evidence="2">Belongs to the type IB topoisomerase family.</text>
</comment>
<dbReference type="GO" id="GO:0003677">
    <property type="term" value="F:DNA binding"/>
    <property type="evidence" value="ECO:0007669"/>
    <property type="project" value="UniProtKB-KW"/>
</dbReference>
<dbReference type="Gene3D" id="3.90.15.10">
    <property type="entry name" value="Topoisomerase I, Chain A, domain 3"/>
    <property type="match status" value="1"/>
</dbReference>
<dbReference type="PROSITE" id="PS52038">
    <property type="entry name" value="TOPO_IB_2"/>
    <property type="match status" value="1"/>
</dbReference>
<evidence type="ECO:0000256" key="6">
    <source>
        <dbReference type="ARBA" id="ARBA00023235"/>
    </source>
</evidence>
<comment type="catalytic activity">
    <reaction evidence="1">
        <text>ATP-independent breakage of single-stranded DNA, followed by passage and rejoining.</text>
        <dbReference type="EC" id="5.6.2.1"/>
    </reaction>
</comment>
<dbReference type="InterPro" id="IPR011010">
    <property type="entry name" value="DNA_brk_join_enz"/>
</dbReference>
<dbReference type="InterPro" id="IPR001631">
    <property type="entry name" value="TopoI"/>
</dbReference>
<evidence type="ECO:0000256" key="3">
    <source>
        <dbReference type="ARBA" id="ARBA00012891"/>
    </source>
</evidence>
<evidence type="ECO:0000256" key="1">
    <source>
        <dbReference type="ARBA" id="ARBA00000213"/>
    </source>
</evidence>
<evidence type="ECO:0000256" key="4">
    <source>
        <dbReference type="ARBA" id="ARBA00023029"/>
    </source>
</evidence>
<organism evidence="9 10">
    <name type="scientific">Nocardia farcinica</name>
    <dbReference type="NCBI Taxonomy" id="37329"/>
    <lineage>
        <taxon>Bacteria</taxon>
        <taxon>Bacillati</taxon>
        <taxon>Actinomycetota</taxon>
        <taxon>Actinomycetes</taxon>
        <taxon>Mycobacteriales</taxon>
        <taxon>Nocardiaceae</taxon>
        <taxon>Nocardia</taxon>
    </lineage>
</organism>
<accession>A0A0H5NWE6</accession>
<dbReference type="GO" id="GO:0003917">
    <property type="term" value="F:DNA topoisomerase type I (single strand cut, ATP-independent) activity"/>
    <property type="evidence" value="ECO:0007669"/>
    <property type="project" value="UniProtKB-EC"/>
</dbReference>
<dbReference type="RefSeq" id="WP_060590336.1">
    <property type="nucleotide sequence ID" value="NZ_CP031418.1"/>
</dbReference>
<gene>
    <name evidence="9" type="ORF">ERS450000_00620</name>
</gene>
<dbReference type="Gene3D" id="1.10.132.120">
    <property type="match status" value="1"/>
</dbReference>
<dbReference type="PRINTS" id="PR00416">
    <property type="entry name" value="EUTPISMRASEI"/>
</dbReference>
<keyword evidence="6 9" id="KW-0413">Isomerase</keyword>
<evidence type="ECO:0000313" key="10">
    <source>
        <dbReference type="Proteomes" id="UP000057820"/>
    </source>
</evidence>
<sequence>MRLRRSRPDGPGFLRVRRGRGFSYVTSDGETVTDEETLARIKALVIPPAWRDVWICPYPNGHLQAVGVDAAGRKQYLYHEQWRRERDEVKFDRVLEMAARLPEFRARIAADLELPGLERRRVEAVALGLIDRGVFRVGGEEYAQENGTRGMATLLRAQVTVSGAEMTFDYIAKSGIRRRVRIEDPALARAVRALKRSRAESERLLTYRCPDGAYRELHAEEINARFKELVGEECSAKDLRTWQGTVLAAVGFGAIALPTSQRARNKAIRAVMVDVSNALGNTPAIAKSSYVDPRVVAAFEEGATIAAAMRRADRVTDLTEQQQIIDRAVIRLITAQQKRARRAARAVRAGVARQARAAA</sequence>